<evidence type="ECO:0000256" key="4">
    <source>
        <dbReference type="ARBA" id="ARBA00021495"/>
    </source>
</evidence>
<dbReference type="PRINTS" id="PR00344">
    <property type="entry name" value="BCTRLSENSOR"/>
</dbReference>
<feature type="domain" description="CheW-like" evidence="16">
    <location>
        <begin position="614"/>
        <end position="766"/>
    </location>
</feature>
<dbReference type="InterPro" id="IPR002545">
    <property type="entry name" value="CheW-lke_dom"/>
</dbReference>
<dbReference type="PROSITE" id="PS50894">
    <property type="entry name" value="HPT"/>
    <property type="match status" value="1"/>
</dbReference>
<dbReference type="GO" id="GO:0005737">
    <property type="term" value="C:cytoplasm"/>
    <property type="evidence" value="ECO:0007669"/>
    <property type="project" value="UniProtKB-SubCell"/>
</dbReference>
<dbReference type="SUPFAM" id="SSF55052">
    <property type="entry name" value="CheY-binding domain of CheA"/>
    <property type="match status" value="1"/>
</dbReference>
<dbReference type="Pfam" id="PF01584">
    <property type="entry name" value="CheW"/>
    <property type="match status" value="1"/>
</dbReference>
<dbReference type="Proteomes" id="UP000199518">
    <property type="component" value="Unassembled WGS sequence"/>
</dbReference>
<dbReference type="CDD" id="cd16916">
    <property type="entry name" value="HATPase_CheA-like"/>
    <property type="match status" value="1"/>
</dbReference>
<dbReference type="PANTHER" id="PTHR43395:SF10">
    <property type="entry name" value="CHEMOTAXIS PROTEIN CHEA"/>
    <property type="match status" value="1"/>
</dbReference>
<dbReference type="InterPro" id="IPR008207">
    <property type="entry name" value="Sig_transdc_His_kin_Hpt_dom"/>
</dbReference>
<dbReference type="InterPro" id="IPR037006">
    <property type="entry name" value="CheA-like_homodim_sf"/>
</dbReference>
<dbReference type="SMART" id="SM00260">
    <property type="entry name" value="CheW"/>
    <property type="match status" value="1"/>
</dbReference>
<dbReference type="GO" id="GO:0005524">
    <property type="term" value="F:ATP binding"/>
    <property type="evidence" value="ECO:0007669"/>
    <property type="project" value="UniProtKB-KW"/>
</dbReference>
<dbReference type="CDD" id="cd00088">
    <property type="entry name" value="HPT"/>
    <property type="match status" value="1"/>
</dbReference>
<dbReference type="Pfam" id="PF07194">
    <property type="entry name" value="P2"/>
    <property type="match status" value="1"/>
</dbReference>
<evidence type="ECO:0000256" key="3">
    <source>
        <dbReference type="ARBA" id="ARBA00012438"/>
    </source>
</evidence>
<evidence type="ECO:0000256" key="8">
    <source>
        <dbReference type="ARBA" id="ARBA00022679"/>
    </source>
</evidence>
<feature type="modified residue" description="Phosphohistidine" evidence="14">
    <location>
        <position position="62"/>
    </location>
</feature>
<keyword evidence="11" id="KW-0067">ATP-binding</keyword>
<evidence type="ECO:0000259" key="16">
    <source>
        <dbReference type="PROSITE" id="PS50851"/>
    </source>
</evidence>
<comment type="function">
    <text evidence="13">Involved in the transmission of sensory signals from the chemoreceptors to the flagellar motors. CheA is autophosphorylated; it can transfer its phosphate group to either CheB or CheY.</text>
</comment>
<evidence type="ECO:0000313" key="18">
    <source>
        <dbReference type="EMBL" id="SFH74594.1"/>
    </source>
</evidence>
<evidence type="ECO:0000256" key="14">
    <source>
        <dbReference type="PROSITE-ProRule" id="PRU00110"/>
    </source>
</evidence>
<dbReference type="InterPro" id="IPR035891">
    <property type="entry name" value="CheY-binding_CheA"/>
</dbReference>
<dbReference type="InterPro" id="IPR003594">
    <property type="entry name" value="HATPase_dom"/>
</dbReference>
<dbReference type="InterPro" id="IPR036641">
    <property type="entry name" value="HPT_dom_sf"/>
</dbReference>
<dbReference type="SUPFAM" id="SSF55874">
    <property type="entry name" value="ATPase domain of HSP90 chaperone/DNA topoisomerase II/histidine kinase"/>
    <property type="match status" value="1"/>
</dbReference>
<keyword evidence="19" id="KW-1185">Reference proteome</keyword>
<dbReference type="STRING" id="1576369.SAMN05421753_102305"/>
<dbReference type="OrthoDB" id="9803176at2"/>
<proteinExistence type="predicted"/>
<dbReference type="FunFam" id="3.30.565.10:FF:000016">
    <property type="entry name" value="Chemotaxis protein CheA, putative"/>
    <property type="match status" value="1"/>
</dbReference>
<dbReference type="EC" id="2.7.13.3" evidence="3"/>
<dbReference type="Gene3D" id="1.10.287.560">
    <property type="entry name" value="Histidine kinase CheA-like, homodimeric domain"/>
    <property type="match status" value="1"/>
</dbReference>
<dbReference type="SUPFAM" id="SSF50341">
    <property type="entry name" value="CheW-like"/>
    <property type="match status" value="1"/>
</dbReference>
<dbReference type="InterPro" id="IPR004358">
    <property type="entry name" value="Sig_transdc_His_kin-like_C"/>
</dbReference>
<dbReference type="SMART" id="SM00387">
    <property type="entry name" value="HATPase_c"/>
    <property type="match status" value="1"/>
</dbReference>
<dbReference type="RefSeq" id="WP_092047989.1">
    <property type="nucleotide sequence ID" value="NZ_FOQD01000002.1"/>
</dbReference>
<organism evidence="18 19">
    <name type="scientific">Planctomicrobium piriforme</name>
    <dbReference type="NCBI Taxonomy" id="1576369"/>
    <lineage>
        <taxon>Bacteria</taxon>
        <taxon>Pseudomonadati</taxon>
        <taxon>Planctomycetota</taxon>
        <taxon>Planctomycetia</taxon>
        <taxon>Planctomycetales</taxon>
        <taxon>Planctomycetaceae</taxon>
        <taxon>Planctomicrobium</taxon>
    </lineage>
</organism>
<dbReference type="SUPFAM" id="SSF47384">
    <property type="entry name" value="Homodimeric domain of signal transducing histidine kinase"/>
    <property type="match status" value="1"/>
</dbReference>
<keyword evidence="8" id="KW-0808">Transferase</keyword>
<gene>
    <name evidence="18" type="ORF">SAMN05421753_102305</name>
</gene>
<evidence type="ECO:0000259" key="17">
    <source>
        <dbReference type="PROSITE" id="PS50894"/>
    </source>
</evidence>
<dbReference type="InterPro" id="IPR036890">
    <property type="entry name" value="HATPase_C_sf"/>
</dbReference>
<evidence type="ECO:0000256" key="1">
    <source>
        <dbReference type="ARBA" id="ARBA00000085"/>
    </source>
</evidence>
<keyword evidence="12" id="KW-0902">Two-component regulatory system</keyword>
<dbReference type="PROSITE" id="PS50851">
    <property type="entry name" value="CHEW"/>
    <property type="match status" value="1"/>
</dbReference>
<dbReference type="InterPro" id="IPR005467">
    <property type="entry name" value="His_kinase_dom"/>
</dbReference>
<dbReference type="SUPFAM" id="SSF47226">
    <property type="entry name" value="Histidine-containing phosphotransfer domain, HPT domain"/>
    <property type="match status" value="1"/>
</dbReference>
<dbReference type="GO" id="GO:0006935">
    <property type="term" value="P:chemotaxis"/>
    <property type="evidence" value="ECO:0007669"/>
    <property type="project" value="UniProtKB-KW"/>
</dbReference>
<protein>
    <recommendedName>
        <fullName evidence="4">Chemotaxis protein CheA</fullName>
        <ecNumber evidence="3">2.7.13.3</ecNumber>
    </recommendedName>
</protein>
<dbReference type="Gene3D" id="3.30.565.10">
    <property type="entry name" value="Histidine kinase-like ATPase, C-terminal domain"/>
    <property type="match status" value="1"/>
</dbReference>
<dbReference type="Pfam" id="PF02518">
    <property type="entry name" value="HATPase_c"/>
    <property type="match status" value="1"/>
</dbReference>
<evidence type="ECO:0000256" key="11">
    <source>
        <dbReference type="ARBA" id="ARBA00022840"/>
    </source>
</evidence>
<name>A0A1I3CJ43_9PLAN</name>
<dbReference type="InterPro" id="IPR037052">
    <property type="entry name" value="CheA-like_P2_sf"/>
</dbReference>
<dbReference type="InterPro" id="IPR036061">
    <property type="entry name" value="CheW-like_dom_sf"/>
</dbReference>
<evidence type="ECO:0000256" key="6">
    <source>
        <dbReference type="ARBA" id="ARBA00022500"/>
    </source>
</evidence>
<dbReference type="Gene3D" id="2.30.30.40">
    <property type="entry name" value="SH3 Domains"/>
    <property type="match status" value="1"/>
</dbReference>
<dbReference type="Gene3D" id="3.30.70.1110">
    <property type="entry name" value="Histidine kinase CheA-like, P2 response regulator-binding domain"/>
    <property type="match status" value="1"/>
</dbReference>
<dbReference type="Pfam" id="PF02895">
    <property type="entry name" value="H-kinase_dim"/>
    <property type="match status" value="1"/>
</dbReference>
<dbReference type="PANTHER" id="PTHR43395">
    <property type="entry name" value="SENSOR HISTIDINE KINASE CHEA"/>
    <property type="match status" value="1"/>
</dbReference>
<dbReference type="GO" id="GO:0000155">
    <property type="term" value="F:phosphorelay sensor kinase activity"/>
    <property type="evidence" value="ECO:0007669"/>
    <property type="project" value="InterPro"/>
</dbReference>
<dbReference type="SMART" id="SM00073">
    <property type="entry name" value="HPT"/>
    <property type="match status" value="1"/>
</dbReference>
<dbReference type="EMBL" id="FOQD01000002">
    <property type="protein sequence ID" value="SFH74594.1"/>
    <property type="molecule type" value="Genomic_DNA"/>
</dbReference>
<feature type="domain" description="HPt" evidence="17">
    <location>
        <begin position="15"/>
        <end position="119"/>
    </location>
</feature>
<comment type="catalytic activity">
    <reaction evidence="1">
        <text>ATP + protein L-histidine = ADP + protein N-phospho-L-histidine.</text>
        <dbReference type="EC" id="2.7.13.3"/>
    </reaction>
</comment>
<dbReference type="PROSITE" id="PS50109">
    <property type="entry name" value="HIS_KIN"/>
    <property type="match status" value="1"/>
</dbReference>
<feature type="domain" description="Histidine kinase" evidence="15">
    <location>
        <begin position="351"/>
        <end position="612"/>
    </location>
</feature>
<sequence>MADNLSSSADGGSFHGDELDEYRQVYLDETDEELESLVQALLTLEEDPQNGNALNEAFRLLHTMKGTSGLMGYLGVSELTHQLESRFEKIRSHEETLTRELMNLVLKATDFLRTFIEELRKGGNPSDDASALIEELNRLGQAPAAVSTAPAKSVPSPSTRTLGGAFRVRVKFIAGLQLADLKARLILARLANLGEVIGSEPSIEDVTSLDDLTQFTILFSSDRDAAEIRKIASVDGVESIEILPGLMEMAVEERRPPAVEISQDSFSPPAVMESIVTPAPQTDAEITPDLPPEAETARRAAAETVRVEVHRLDRLMNLTGELLVTNAHFAQLTQEMLPLFKRGSFNSKVKDLSDRLRQRLSGLPGQGGSRGPTDLLAEFAEDLDLLERLTVRWEEGRSRFTQIAETVDQLSRVSNNLQKRVLDTRMVPVGPLFNRFKRVVRDLAAERDKQVQLVIRGERTELDKRMIDELGDPLLHLMRNSIDHGLETSSERQRLGKPEVGTIVLEAAHRGNNVFIQISDDGAGLNIAKIRQRILERGLLSSAELETYSESQIVDFIWRPGFSTAKQITDISGRGVGMDIVKNRISELSGSIEVRTEAQRGTTFSIRLPLTLAIIRSLMIRFHEGIYSIPLDDVREIVFMPWDRIHTVHHRQTIEVRGQFIPLARMDTIFTWNDLSATSQATGPTATLAAETNSAPTHGVNVVILQSSGRTLGLCVDELLGGANIVIKSLTENFKNIFGLSGASVKGDGTVCLMLDTAAIFELAARQTKAPSSASPERVS</sequence>
<keyword evidence="6" id="KW-0145">Chemotaxis</keyword>
<keyword evidence="7 14" id="KW-0597">Phosphoprotein</keyword>
<evidence type="ECO:0000256" key="5">
    <source>
        <dbReference type="ARBA" id="ARBA00022490"/>
    </source>
</evidence>
<evidence type="ECO:0000256" key="13">
    <source>
        <dbReference type="ARBA" id="ARBA00035100"/>
    </source>
</evidence>
<dbReference type="InterPro" id="IPR051315">
    <property type="entry name" value="Bact_Chemotaxis_CheA"/>
</dbReference>
<evidence type="ECO:0000313" key="19">
    <source>
        <dbReference type="Proteomes" id="UP000199518"/>
    </source>
</evidence>
<dbReference type="InterPro" id="IPR004105">
    <property type="entry name" value="CheA-like_dim"/>
</dbReference>
<reference evidence="19" key="1">
    <citation type="submission" date="2016-10" db="EMBL/GenBank/DDBJ databases">
        <authorList>
            <person name="Varghese N."/>
            <person name="Submissions S."/>
        </authorList>
    </citation>
    <scope>NUCLEOTIDE SEQUENCE [LARGE SCALE GENOMIC DNA]</scope>
    <source>
        <strain evidence="19">DSM 26348</strain>
    </source>
</reference>
<comment type="subcellular location">
    <subcellularLocation>
        <location evidence="2">Cytoplasm</location>
    </subcellularLocation>
</comment>
<keyword evidence="10 18" id="KW-0418">Kinase</keyword>
<dbReference type="AlphaFoldDB" id="A0A1I3CJ43"/>
<evidence type="ECO:0000256" key="7">
    <source>
        <dbReference type="ARBA" id="ARBA00022553"/>
    </source>
</evidence>
<accession>A0A1I3CJ43</accession>
<keyword evidence="9" id="KW-0547">Nucleotide-binding</keyword>
<evidence type="ECO:0000259" key="15">
    <source>
        <dbReference type="PROSITE" id="PS50109"/>
    </source>
</evidence>
<evidence type="ECO:0000256" key="10">
    <source>
        <dbReference type="ARBA" id="ARBA00022777"/>
    </source>
</evidence>
<evidence type="ECO:0000256" key="9">
    <source>
        <dbReference type="ARBA" id="ARBA00022741"/>
    </source>
</evidence>
<evidence type="ECO:0000256" key="12">
    <source>
        <dbReference type="ARBA" id="ARBA00023012"/>
    </source>
</evidence>
<dbReference type="SMART" id="SM01231">
    <property type="entry name" value="H-kinase_dim"/>
    <property type="match status" value="1"/>
</dbReference>
<dbReference type="InterPro" id="IPR010808">
    <property type="entry name" value="CheA_P2-bd"/>
</dbReference>
<dbReference type="InterPro" id="IPR036097">
    <property type="entry name" value="HisK_dim/P_sf"/>
</dbReference>
<evidence type="ECO:0000256" key="2">
    <source>
        <dbReference type="ARBA" id="ARBA00004496"/>
    </source>
</evidence>
<keyword evidence="5" id="KW-0963">Cytoplasm</keyword>
<dbReference type="Pfam" id="PF01627">
    <property type="entry name" value="Hpt"/>
    <property type="match status" value="1"/>
</dbReference>
<dbReference type="Gene3D" id="1.20.120.160">
    <property type="entry name" value="HPT domain"/>
    <property type="match status" value="1"/>
</dbReference>